<reference evidence="2" key="1">
    <citation type="submission" date="2022-11" db="UniProtKB">
        <authorList>
            <consortium name="WormBaseParasite"/>
        </authorList>
    </citation>
    <scope>IDENTIFICATION</scope>
</reference>
<dbReference type="Proteomes" id="UP000887565">
    <property type="component" value="Unplaced"/>
</dbReference>
<sequence length="100" mass="11477">MPCSDQSRPTLPYGLMKCNSRLYRRLKAIKIALTQTPNQLPNKSRMIFSIAVYKVRPDKRATQFEKDHRLKNEMRHCGDVTARDGLMAKNLPMADADAKN</sequence>
<name>A0A915HKV6_ROMCU</name>
<dbReference type="WBParaSite" id="nRc.2.0.1.t01972-RA">
    <property type="protein sequence ID" value="nRc.2.0.1.t01972-RA"/>
    <property type="gene ID" value="nRc.2.0.1.g01972"/>
</dbReference>
<organism evidence="1 2">
    <name type="scientific">Romanomermis culicivorax</name>
    <name type="common">Nematode worm</name>
    <dbReference type="NCBI Taxonomy" id="13658"/>
    <lineage>
        <taxon>Eukaryota</taxon>
        <taxon>Metazoa</taxon>
        <taxon>Ecdysozoa</taxon>
        <taxon>Nematoda</taxon>
        <taxon>Enoplea</taxon>
        <taxon>Dorylaimia</taxon>
        <taxon>Mermithida</taxon>
        <taxon>Mermithoidea</taxon>
        <taxon>Mermithidae</taxon>
        <taxon>Romanomermis</taxon>
    </lineage>
</organism>
<evidence type="ECO:0000313" key="2">
    <source>
        <dbReference type="WBParaSite" id="nRc.2.0.1.t01972-RA"/>
    </source>
</evidence>
<dbReference type="AlphaFoldDB" id="A0A915HKV6"/>
<keyword evidence="1" id="KW-1185">Reference proteome</keyword>
<proteinExistence type="predicted"/>
<evidence type="ECO:0000313" key="1">
    <source>
        <dbReference type="Proteomes" id="UP000887565"/>
    </source>
</evidence>
<accession>A0A915HKV6</accession>
<protein>
    <submittedName>
        <fullName evidence="2">Uncharacterized protein</fullName>
    </submittedName>
</protein>